<reference evidence="2" key="1">
    <citation type="journal article" date="2008" name="J. Ind. Microbiol. Biotechnol.">
        <title>Identification and organization of genes for diutan polysaccharide synthesis from Sphingomonas sp. ATCC 53159.</title>
        <authorList>
            <person name="Coleman R.J."/>
            <person name="Patel Y.N."/>
            <person name="Harding N.E."/>
        </authorList>
    </citation>
    <scope>NUCLEOTIDE SEQUENCE</scope>
    <source>
        <strain evidence="2">ATCC 53159</strain>
    </source>
</reference>
<dbReference type="AlphaFoldDB" id="B4XET4"/>
<evidence type="ECO:0000259" key="1">
    <source>
        <dbReference type="Pfam" id="PF13401"/>
    </source>
</evidence>
<accession>B4XET4</accession>
<dbReference type="PANTHER" id="PTHR34301:SF8">
    <property type="entry name" value="ATPASE DOMAIN-CONTAINING PROTEIN"/>
    <property type="match status" value="1"/>
</dbReference>
<dbReference type="SUPFAM" id="SSF52540">
    <property type="entry name" value="P-loop containing nucleoside triphosphate hydrolases"/>
    <property type="match status" value="1"/>
</dbReference>
<dbReference type="PANTHER" id="PTHR34301">
    <property type="entry name" value="DNA-BINDING PROTEIN-RELATED"/>
    <property type="match status" value="1"/>
</dbReference>
<dbReference type="Pfam" id="PF13401">
    <property type="entry name" value="AAA_22"/>
    <property type="match status" value="1"/>
</dbReference>
<name>B4XET4_9SPHN</name>
<evidence type="ECO:0000313" key="2">
    <source>
        <dbReference type="EMBL" id="ABW74885.1"/>
    </source>
</evidence>
<feature type="domain" description="ORC1/DEAH AAA+ ATPase" evidence="1">
    <location>
        <begin position="107"/>
        <end position="256"/>
    </location>
</feature>
<sequence length="462" mass="50612">MAVGSALRFLWPFGRREEPEEEGYFPLTATVVPHRDAHSGRGRPDFPTFRASALDRPLDRRRDERREITRARFALATFFTPTQPVADRSSFAGRLGVLARLISSIESQRSHVVLYGERGIGKTSLLHVLTDVARESSYIVSYATCGANANFSDVFRAVLEDVPLLFHRGVAPNAGEAESGGNLADRLPTGSFGPGELADLCADITGTRVLIILDEYDRVSDSAFRQQVAELIKNLSDRSARVQLVIAGVASNLQELIGYAPSIRRNVIGLPMPRLEESEVQEMIALGETASGVRFDPDLTHMIHLLALGSPYFARLLCHHSALEALDQGRLTVDAGHLRRALDQAILEIEGRMPPRAVIEMRKFVGGRYDPLVAALGEASRSADGWFSGQAVVDLLPGAHITAAQVEQELGELTGQLGLESETQDGDCRFRFTDDTLPVYLWLMIGRLRLDSGTLEDALATV</sequence>
<organism evidence="2">
    <name type="scientific">Sphingomonas sp. ATCC 53159</name>
    <dbReference type="NCBI Taxonomy" id="194870"/>
    <lineage>
        <taxon>Bacteria</taxon>
        <taxon>Pseudomonadati</taxon>
        <taxon>Pseudomonadota</taxon>
        <taxon>Alphaproteobacteria</taxon>
        <taxon>Sphingomonadales</taxon>
        <taxon>Sphingomonadaceae</taxon>
        <taxon>Sphingomonas</taxon>
    </lineage>
</organism>
<gene>
    <name evidence="2" type="primary">dpsJ</name>
</gene>
<dbReference type="Gene3D" id="3.40.50.300">
    <property type="entry name" value="P-loop containing nucleotide triphosphate hydrolases"/>
    <property type="match status" value="1"/>
</dbReference>
<dbReference type="InterPro" id="IPR027417">
    <property type="entry name" value="P-loop_NTPase"/>
</dbReference>
<proteinExistence type="predicted"/>
<dbReference type="InterPro" id="IPR049945">
    <property type="entry name" value="AAA_22"/>
</dbReference>
<dbReference type="EMBL" id="EU026118">
    <property type="protein sequence ID" value="ABW74885.1"/>
    <property type="molecule type" value="Genomic_DNA"/>
</dbReference>
<dbReference type="GO" id="GO:0016887">
    <property type="term" value="F:ATP hydrolysis activity"/>
    <property type="evidence" value="ECO:0007669"/>
    <property type="project" value="InterPro"/>
</dbReference>
<protein>
    <submittedName>
        <fullName evidence="2">Uncharacterized protein dpsJ</fullName>
    </submittedName>
</protein>